<dbReference type="GO" id="GO:0050660">
    <property type="term" value="F:flavin adenine dinucleotide binding"/>
    <property type="evidence" value="ECO:0007669"/>
    <property type="project" value="TreeGrafter"/>
</dbReference>
<comment type="similarity">
    <text evidence="2">Belongs to the class-I pyridine nucleotide-disulfide oxidoreductase family.</text>
</comment>
<dbReference type="EMBL" id="UOEN01000483">
    <property type="protein sequence ID" value="VAW19569.1"/>
    <property type="molecule type" value="Genomic_DNA"/>
</dbReference>
<dbReference type="InterPro" id="IPR023753">
    <property type="entry name" value="FAD/NAD-binding_dom"/>
</dbReference>
<sequence>LEKKFNVETKIGSPVFCDSHTIELNGEKITGRYFVIATGSSPAVPPIEGIKDVNYITNMQIFSLDELPESLVVVGAGPIGMEMAQSFHRLGSKVTVVETTDCILPREDLDVSCYVHELLEKEGLNIITKARVQKAAQEGDIIQLMYEQSGETKILKTKSLLMATGRKANVTGLDLEKAGVAFDRTIPVNEKMQTSQKHIYAVGDVTGGLQFTHVASYEAVVAIYNAILKIPKKTDYSNTPWCTYVDPEVASIGLNEQRAKEEGVEYVKHVEELSHNDRALAEGETNGFIKILMNKKGKVIGVQIVGYHAGDLIAQWILVLNGNKKLSALTESIHPYPTLSEINKNASVNYMVSTIP</sequence>
<name>A0A3B0U539_9ZZZZ</name>
<dbReference type="PANTHER" id="PTHR43014:SF2">
    <property type="entry name" value="MERCURIC REDUCTASE"/>
    <property type="match status" value="1"/>
</dbReference>
<dbReference type="PRINTS" id="PR00368">
    <property type="entry name" value="FADPNR"/>
</dbReference>
<organism evidence="8">
    <name type="scientific">hydrothermal vent metagenome</name>
    <dbReference type="NCBI Taxonomy" id="652676"/>
    <lineage>
        <taxon>unclassified sequences</taxon>
        <taxon>metagenomes</taxon>
        <taxon>ecological metagenomes</taxon>
    </lineage>
</organism>
<dbReference type="GO" id="GO:0016152">
    <property type="term" value="F:mercury (II) reductase (NADP+) activity"/>
    <property type="evidence" value="ECO:0007669"/>
    <property type="project" value="UniProtKB-EC"/>
</dbReference>
<feature type="non-terminal residue" evidence="8">
    <location>
        <position position="1"/>
    </location>
</feature>
<dbReference type="Gene3D" id="3.50.50.60">
    <property type="entry name" value="FAD/NAD(P)-binding domain"/>
    <property type="match status" value="2"/>
</dbReference>
<evidence type="ECO:0000259" key="7">
    <source>
        <dbReference type="Pfam" id="PF07992"/>
    </source>
</evidence>
<dbReference type="EC" id="1.16.1.1" evidence="8"/>
<evidence type="ECO:0000256" key="1">
    <source>
        <dbReference type="ARBA" id="ARBA00001974"/>
    </source>
</evidence>
<dbReference type="PANTHER" id="PTHR43014">
    <property type="entry name" value="MERCURIC REDUCTASE"/>
    <property type="match status" value="1"/>
</dbReference>
<keyword evidence="3" id="KW-0285">Flavoprotein</keyword>
<evidence type="ECO:0000256" key="4">
    <source>
        <dbReference type="ARBA" id="ARBA00022827"/>
    </source>
</evidence>
<accession>A0A3B0U539</accession>
<feature type="non-terminal residue" evidence="8">
    <location>
        <position position="356"/>
    </location>
</feature>
<dbReference type="Gene3D" id="3.30.390.30">
    <property type="match status" value="1"/>
</dbReference>
<dbReference type="GO" id="GO:0003955">
    <property type="term" value="F:NAD(P)H dehydrogenase (quinone) activity"/>
    <property type="evidence" value="ECO:0007669"/>
    <property type="project" value="TreeGrafter"/>
</dbReference>
<evidence type="ECO:0000256" key="5">
    <source>
        <dbReference type="ARBA" id="ARBA00023002"/>
    </source>
</evidence>
<evidence type="ECO:0000256" key="2">
    <source>
        <dbReference type="ARBA" id="ARBA00007532"/>
    </source>
</evidence>
<dbReference type="AlphaFoldDB" id="A0A3B0U539"/>
<proteinExistence type="inferred from homology"/>
<dbReference type="InterPro" id="IPR016156">
    <property type="entry name" value="FAD/NAD-linked_Rdtase_dimer_sf"/>
</dbReference>
<feature type="domain" description="Pyridine nucleotide-disulphide oxidoreductase dimerisation" evidence="6">
    <location>
        <begin position="239"/>
        <end position="345"/>
    </location>
</feature>
<reference evidence="8" key="1">
    <citation type="submission" date="2018-06" db="EMBL/GenBank/DDBJ databases">
        <authorList>
            <person name="Zhirakovskaya E."/>
        </authorList>
    </citation>
    <scope>NUCLEOTIDE SEQUENCE</scope>
</reference>
<dbReference type="InterPro" id="IPR004099">
    <property type="entry name" value="Pyr_nucl-diS_OxRdtase_dimer"/>
</dbReference>
<dbReference type="SUPFAM" id="SSF51905">
    <property type="entry name" value="FAD/NAD(P)-binding domain"/>
    <property type="match status" value="1"/>
</dbReference>
<keyword evidence="4" id="KW-0274">FAD</keyword>
<gene>
    <name evidence="8" type="ORF">MNBD_BACTEROID05-157</name>
</gene>
<feature type="domain" description="FAD/NAD(P)-binding" evidence="7">
    <location>
        <begin position="12"/>
        <end position="219"/>
    </location>
</feature>
<dbReference type="Pfam" id="PF07992">
    <property type="entry name" value="Pyr_redox_2"/>
    <property type="match status" value="1"/>
</dbReference>
<dbReference type="FunFam" id="3.30.390.30:FF:000001">
    <property type="entry name" value="Dihydrolipoyl dehydrogenase"/>
    <property type="match status" value="1"/>
</dbReference>
<dbReference type="SUPFAM" id="SSF55424">
    <property type="entry name" value="FAD/NAD-linked reductases, dimerisation (C-terminal) domain"/>
    <property type="match status" value="1"/>
</dbReference>
<evidence type="ECO:0000313" key="8">
    <source>
        <dbReference type="EMBL" id="VAW19569.1"/>
    </source>
</evidence>
<dbReference type="PRINTS" id="PR00411">
    <property type="entry name" value="PNDRDTASEI"/>
</dbReference>
<dbReference type="Pfam" id="PF02852">
    <property type="entry name" value="Pyr_redox_dim"/>
    <property type="match status" value="1"/>
</dbReference>
<keyword evidence="5 8" id="KW-0560">Oxidoreductase</keyword>
<protein>
    <submittedName>
        <fullName evidence="8">Mercuric ion reductase</fullName>
        <ecNumber evidence="8">1.16.1.1</ecNumber>
    </submittedName>
</protein>
<evidence type="ECO:0000256" key="3">
    <source>
        <dbReference type="ARBA" id="ARBA00022630"/>
    </source>
</evidence>
<evidence type="ECO:0000259" key="6">
    <source>
        <dbReference type="Pfam" id="PF02852"/>
    </source>
</evidence>
<comment type="cofactor">
    <cofactor evidence="1">
        <name>FAD</name>
        <dbReference type="ChEBI" id="CHEBI:57692"/>
    </cofactor>
</comment>
<dbReference type="InterPro" id="IPR036188">
    <property type="entry name" value="FAD/NAD-bd_sf"/>
</dbReference>